<evidence type="ECO:0000256" key="1">
    <source>
        <dbReference type="ARBA" id="ARBA00006252"/>
    </source>
</evidence>
<dbReference type="EC" id="1.-.-.-" evidence="4"/>
<dbReference type="Pfam" id="PF02525">
    <property type="entry name" value="Flavodoxin_2"/>
    <property type="match status" value="1"/>
</dbReference>
<dbReference type="GO" id="GO:0016491">
    <property type="term" value="F:oxidoreductase activity"/>
    <property type="evidence" value="ECO:0007669"/>
    <property type="project" value="UniProtKB-KW"/>
</dbReference>
<dbReference type="InterPro" id="IPR051545">
    <property type="entry name" value="NAD(P)H_dehydrogenase_qn"/>
</dbReference>
<organism evidence="4 5">
    <name type="scientific">Candidimonas humi</name>
    <dbReference type="NCBI Taxonomy" id="683355"/>
    <lineage>
        <taxon>Bacteria</taxon>
        <taxon>Pseudomonadati</taxon>
        <taxon>Pseudomonadota</taxon>
        <taxon>Betaproteobacteria</taxon>
        <taxon>Burkholderiales</taxon>
        <taxon>Alcaligenaceae</taxon>
        <taxon>Candidimonas</taxon>
    </lineage>
</organism>
<dbReference type="Proteomes" id="UP001595848">
    <property type="component" value="Unassembled WGS sequence"/>
</dbReference>
<gene>
    <name evidence="4" type="ORF">ACFOY1_07345</name>
</gene>
<dbReference type="RefSeq" id="WP_246600477.1">
    <property type="nucleotide sequence ID" value="NZ_JAHTBN010000003.1"/>
</dbReference>
<keyword evidence="5" id="KW-1185">Reference proteome</keyword>
<dbReference type="PANTHER" id="PTHR10204:SF34">
    <property type="entry name" value="NAD(P)H DEHYDROGENASE [QUINONE] 1 ISOFORM 1"/>
    <property type="match status" value="1"/>
</dbReference>
<dbReference type="InterPro" id="IPR003680">
    <property type="entry name" value="Flavodoxin_fold"/>
</dbReference>
<protein>
    <submittedName>
        <fullName evidence="4">NAD(P)H-dependent oxidoreductase</fullName>
        <ecNumber evidence="4">1.-.-.-</ecNumber>
        <ecNumber evidence="4">1.6.99.-</ecNumber>
    </submittedName>
</protein>
<keyword evidence="2 4" id="KW-0560">Oxidoreductase</keyword>
<sequence>MSTADVMGKSAHIVFAHPEPHSFVAAMADTARTTLTRTGWRVTVSDLYAKRFNPVASAADFRNRSRPDYLVYPLEQRHARTQGSLEPDIVEEVEAVLDSDLLILVFPVFWFSAPAILKGWIDRVFLSGTFYGGRRVYDRGGMAEKRAMIITALGGREHMFGPSGIHGELANGMLRHLQQGTLGYVGFKVHEPFVAYHVPYVTQKERETMLERLEAALAKIDTRPLVSFPSLENFDDQFRPLDGTRNKGA</sequence>
<reference evidence="5" key="1">
    <citation type="journal article" date="2019" name="Int. J. Syst. Evol. Microbiol.">
        <title>The Global Catalogue of Microorganisms (GCM) 10K type strain sequencing project: providing services to taxonomists for standard genome sequencing and annotation.</title>
        <authorList>
            <consortium name="The Broad Institute Genomics Platform"/>
            <consortium name="The Broad Institute Genome Sequencing Center for Infectious Disease"/>
            <person name="Wu L."/>
            <person name="Ma J."/>
        </authorList>
    </citation>
    <scope>NUCLEOTIDE SEQUENCE [LARGE SCALE GENOMIC DNA]</scope>
    <source>
        <strain evidence="5">LMG 24813</strain>
    </source>
</reference>
<dbReference type="SUPFAM" id="SSF52218">
    <property type="entry name" value="Flavoproteins"/>
    <property type="match status" value="1"/>
</dbReference>
<comment type="similarity">
    <text evidence="1">Belongs to the NAD(P)H dehydrogenase (quinone) family.</text>
</comment>
<dbReference type="InterPro" id="IPR029039">
    <property type="entry name" value="Flavoprotein-like_sf"/>
</dbReference>
<dbReference type="PANTHER" id="PTHR10204">
    <property type="entry name" value="NAD P H OXIDOREDUCTASE-RELATED"/>
    <property type="match status" value="1"/>
</dbReference>
<evidence type="ECO:0000259" key="3">
    <source>
        <dbReference type="Pfam" id="PF02525"/>
    </source>
</evidence>
<name>A0ABV8NUX4_9BURK</name>
<dbReference type="EMBL" id="JBHSBV010000002">
    <property type="protein sequence ID" value="MFC4200764.1"/>
    <property type="molecule type" value="Genomic_DNA"/>
</dbReference>
<dbReference type="Gene3D" id="3.40.50.360">
    <property type="match status" value="1"/>
</dbReference>
<evidence type="ECO:0000313" key="5">
    <source>
        <dbReference type="Proteomes" id="UP001595848"/>
    </source>
</evidence>
<accession>A0ABV8NUX4</accession>
<comment type="caution">
    <text evidence="4">The sequence shown here is derived from an EMBL/GenBank/DDBJ whole genome shotgun (WGS) entry which is preliminary data.</text>
</comment>
<evidence type="ECO:0000313" key="4">
    <source>
        <dbReference type="EMBL" id="MFC4200764.1"/>
    </source>
</evidence>
<evidence type="ECO:0000256" key="2">
    <source>
        <dbReference type="ARBA" id="ARBA00023002"/>
    </source>
</evidence>
<proteinExistence type="inferred from homology"/>
<dbReference type="EC" id="1.6.99.-" evidence="4"/>
<feature type="domain" description="Flavodoxin-like fold" evidence="3">
    <location>
        <begin position="12"/>
        <end position="215"/>
    </location>
</feature>